<evidence type="ECO:0000313" key="3">
    <source>
        <dbReference type="Proteomes" id="UP001287286"/>
    </source>
</evidence>
<gene>
    <name evidence="2" type="ORF">Purlil1_5080</name>
</gene>
<evidence type="ECO:0000256" key="1">
    <source>
        <dbReference type="SAM" id="MobiDB-lite"/>
    </source>
</evidence>
<protein>
    <submittedName>
        <fullName evidence="2">Uncharacterized protein</fullName>
    </submittedName>
</protein>
<dbReference type="Proteomes" id="UP001287286">
    <property type="component" value="Unassembled WGS sequence"/>
</dbReference>
<feature type="compositionally biased region" description="Polar residues" evidence="1">
    <location>
        <begin position="153"/>
        <end position="165"/>
    </location>
</feature>
<accession>A0ABR0C3W3</accession>
<feature type="region of interest" description="Disordered" evidence="1">
    <location>
        <begin position="153"/>
        <end position="177"/>
    </location>
</feature>
<keyword evidence="3" id="KW-1185">Reference proteome</keyword>
<organism evidence="2 3">
    <name type="scientific">Purpureocillium lilacinum</name>
    <name type="common">Paecilomyces lilacinus</name>
    <dbReference type="NCBI Taxonomy" id="33203"/>
    <lineage>
        <taxon>Eukaryota</taxon>
        <taxon>Fungi</taxon>
        <taxon>Dikarya</taxon>
        <taxon>Ascomycota</taxon>
        <taxon>Pezizomycotina</taxon>
        <taxon>Sordariomycetes</taxon>
        <taxon>Hypocreomycetidae</taxon>
        <taxon>Hypocreales</taxon>
        <taxon>Ophiocordycipitaceae</taxon>
        <taxon>Purpureocillium</taxon>
    </lineage>
</organism>
<proteinExistence type="predicted"/>
<evidence type="ECO:0000313" key="2">
    <source>
        <dbReference type="EMBL" id="KAK4090408.1"/>
    </source>
</evidence>
<reference evidence="2 3" key="1">
    <citation type="journal article" date="2024" name="Microbiol. Resour. Announc.">
        <title>Genome annotations for the ascomycete fungi Trichoderma harzianum, Trichoderma aggressivum, and Purpureocillium lilacinum.</title>
        <authorList>
            <person name="Beijen E.P.W."/>
            <person name="Ohm R.A."/>
        </authorList>
    </citation>
    <scope>NUCLEOTIDE SEQUENCE [LARGE SCALE GENOMIC DNA]</scope>
    <source>
        <strain evidence="2 3">CBS 150709</strain>
    </source>
</reference>
<dbReference type="EMBL" id="JAWRVI010000015">
    <property type="protein sequence ID" value="KAK4090408.1"/>
    <property type="molecule type" value="Genomic_DNA"/>
</dbReference>
<comment type="caution">
    <text evidence="2">The sequence shown here is derived from an EMBL/GenBank/DDBJ whole genome shotgun (WGS) entry which is preliminary data.</text>
</comment>
<name>A0ABR0C3W3_PURLI</name>
<sequence length="228" mass="25470">MASFPGFCRPGRVAEPRSSSINRLWVRHPPARPPVTPEVELPRRVSPLDHRGRWRRRWTEDPPGEVVAHQAGGQWIGLALAGRWCEDWVQGRFATFAPSQYSYTLPVESHAACDGKAIRRLELSPSIRAKSHLGDRILAAASLRLLLRNNDTMPAQKDQSSNSKQPAHIPRSMPELDENIDDVKLTAPLFGHECFEAVPRVDAKVRQELPKGASTTLDTIISGKDFAY</sequence>